<evidence type="ECO:0000256" key="5">
    <source>
        <dbReference type="HAMAP-Rule" id="MF_01334"/>
    </source>
</evidence>
<dbReference type="RefSeq" id="WP_166405122.1">
    <property type="nucleotide sequence ID" value="NZ_BEXT01000001.1"/>
</dbReference>
<comment type="caution">
    <text evidence="9">The sequence shown here is derived from an EMBL/GenBank/DDBJ whole genome shotgun (WGS) entry which is preliminary data.</text>
</comment>
<sequence length="210" mass="23534">MEFIKLQTHVRTTTGNSPARALRREGNIPAILYGPRRAPVMLSVSAKDIETALKKTSSSQIFFTLDVEGDEKGNYAVMLKELQKHPVSRKPLHADFYEVDMDRKIRVKVPVTTIGKAVGVEMGGMLQVIRRELEVLCFPRDIPDVIELDITNLNMGDAIHVNEMEMENVEFPADVNFTVLTILSPKGKDEEEGGEEEETEEETEETSSDA</sequence>
<dbReference type="PANTHER" id="PTHR33284">
    <property type="entry name" value="RIBOSOMAL PROTEIN L25/GLN-TRNA SYNTHETASE, ANTI-CODON-BINDING DOMAIN-CONTAINING PROTEIN"/>
    <property type="match status" value="1"/>
</dbReference>
<gene>
    <name evidence="5" type="primary">rplY</name>
    <name evidence="5" type="synonym">ctc</name>
    <name evidence="9" type="ORF">DENIS_3150</name>
</gene>
<dbReference type="NCBIfam" id="NF004139">
    <property type="entry name" value="PRK05618.4-2"/>
    <property type="match status" value="1"/>
</dbReference>
<feature type="region of interest" description="Disordered" evidence="6">
    <location>
        <begin position="184"/>
        <end position="210"/>
    </location>
</feature>
<evidence type="ECO:0000256" key="1">
    <source>
        <dbReference type="ARBA" id="ARBA00022730"/>
    </source>
</evidence>
<dbReference type="Gene3D" id="2.170.120.20">
    <property type="entry name" value="Ribosomal protein L25, beta domain"/>
    <property type="match status" value="1"/>
</dbReference>
<reference evidence="10" key="1">
    <citation type="submission" date="2017-11" db="EMBL/GenBank/DDBJ databases">
        <authorList>
            <person name="Watanabe M."/>
            <person name="Kojima H."/>
        </authorList>
    </citation>
    <scope>NUCLEOTIDE SEQUENCE [LARGE SCALE GENOMIC DNA]</scope>
    <source>
        <strain evidence="10">Tokyo 01</strain>
    </source>
</reference>
<dbReference type="GO" id="GO:0003735">
    <property type="term" value="F:structural constituent of ribosome"/>
    <property type="evidence" value="ECO:0007669"/>
    <property type="project" value="InterPro"/>
</dbReference>
<dbReference type="InterPro" id="IPR029751">
    <property type="entry name" value="Ribosomal_L25_dom"/>
</dbReference>
<feature type="domain" description="Large ribosomal subunit protein bL25 L25" evidence="7">
    <location>
        <begin position="6"/>
        <end position="96"/>
    </location>
</feature>
<comment type="function">
    <text evidence="5">This is one of the proteins that binds to the 5S RNA in the ribosome where it forms part of the central protuberance.</text>
</comment>
<keyword evidence="2 5" id="KW-0694">RNA-binding</keyword>
<dbReference type="InterPro" id="IPR001021">
    <property type="entry name" value="Ribosomal_bL25_long"/>
</dbReference>
<dbReference type="PANTHER" id="PTHR33284:SF1">
    <property type="entry name" value="RIBOSOMAL PROTEIN L25_GLN-TRNA SYNTHETASE, ANTI-CODON-BINDING DOMAIN-CONTAINING PROTEIN"/>
    <property type="match status" value="1"/>
</dbReference>
<evidence type="ECO:0000256" key="4">
    <source>
        <dbReference type="ARBA" id="ARBA00023274"/>
    </source>
</evidence>
<keyword evidence="4 5" id="KW-0687">Ribonucleoprotein</keyword>
<dbReference type="NCBIfam" id="NF004612">
    <property type="entry name" value="PRK05943.1"/>
    <property type="match status" value="1"/>
</dbReference>
<keyword evidence="1 5" id="KW-0699">rRNA-binding</keyword>
<dbReference type="AlphaFoldDB" id="A0A401FYV9"/>
<name>A0A401FYV9_9BACT</name>
<dbReference type="NCBIfam" id="TIGR00731">
    <property type="entry name" value="bL25_bact_ctc"/>
    <property type="match status" value="1"/>
</dbReference>
<dbReference type="InterPro" id="IPR020057">
    <property type="entry name" value="Ribosomal_bL25_b-dom"/>
</dbReference>
<accession>A0A401FYV9</accession>
<dbReference type="InterPro" id="IPR020056">
    <property type="entry name" value="Rbsml_bL25/Gln-tRNA_synth_N"/>
</dbReference>
<dbReference type="GO" id="GO:0022625">
    <property type="term" value="C:cytosolic large ribosomal subunit"/>
    <property type="evidence" value="ECO:0007669"/>
    <property type="project" value="TreeGrafter"/>
</dbReference>
<protein>
    <recommendedName>
        <fullName evidence="5">Large ribosomal subunit protein bL25</fullName>
    </recommendedName>
    <alternativeName>
        <fullName evidence="5">General stress protein CTC</fullName>
    </alternativeName>
</protein>
<evidence type="ECO:0000256" key="6">
    <source>
        <dbReference type="SAM" id="MobiDB-lite"/>
    </source>
</evidence>
<evidence type="ECO:0000313" key="9">
    <source>
        <dbReference type="EMBL" id="GBC62182.1"/>
    </source>
</evidence>
<dbReference type="HAMAP" id="MF_01334">
    <property type="entry name" value="Ribosomal_bL25_CTC"/>
    <property type="match status" value="1"/>
</dbReference>
<dbReference type="InterPro" id="IPR011035">
    <property type="entry name" value="Ribosomal_bL25/Gln-tRNA_synth"/>
</dbReference>
<evidence type="ECO:0000259" key="8">
    <source>
        <dbReference type="Pfam" id="PF14693"/>
    </source>
</evidence>
<dbReference type="EMBL" id="BEXT01000001">
    <property type="protein sequence ID" value="GBC62182.1"/>
    <property type="molecule type" value="Genomic_DNA"/>
</dbReference>
<dbReference type="CDD" id="cd00495">
    <property type="entry name" value="Ribosomal_L25_TL5_CTC"/>
    <property type="match status" value="1"/>
</dbReference>
<evidence type="ECO:0000256" key="3">
    <source>
        <dbReference type="ARBA" id="ARBA00022980"/>
    </source>
</evidence>
<dbReference type="Pfam" id="PF14693">
    <property type="entry name" value="Ribosomal_TL5_C"/>
    <property type="match status" value="1"/>
</dbReference>
<feature type="domain" description="Large ribosomal subunit protein bL25 beta" evidence="8">
    <location>
        <begin position="104"/>
        <end position="186"/>
    </location>
</feature>
<dbReference type="GO" id="GO:0008097">
    <property type="term" value="F:5S rRNA binding"/>
    <property type="evidence" value="ECO:0007669"/>
    <property type="project" value="InterPro"/>
</dbReference>
<evidence type="ECO:0000313" key="10">
    <source>
        <dbReference type="Proteomes" id="UP000288096"/>
    </source>
</evidence>
<evidence type="ECO:0000259" key="7">
    <source>
        <dbReference type="Pfam" id="PF01386"/>
    </source>
</evidence>
<dbReference type="NCBIfam" id="NF004128">
    <property type="entry name" value="PRK05618.1-2"/>
    <property type="match status" value="1"/>
</dbReference>
<feature type="compositionally biased region" description="Acidic residues" evidence="6">
    <location>
        <begin position="190"/>
        <end position="210"/>
    </location>
</feature>
<proteinExistence type="inferred from homology"/>
<comment type="subunit">
    <text evidence="5">Part of the 50S ribosomal subunit; part of the 5S rRNA/L5/L18/L25 subcomplex. Contacts the 5S rRNA. Binds to the 5S rRNA independently of L5 and L18.</text>
</comment>
<evidence type="ECO:0000256" key="2">
    <source>
        <dbReference type="ARBA" id="ARBA00022884"/>
    </source>
</evidence>
<dbReference type="Gene3D" id="2.40.240.10">
    <property type="entry name" value="Ribosomal Protein L25, Chain P"/>
    <property type="match status" value="1"/>
</dbReference>
<dbReference type="GO" id="GO:0006412">
    <property type="term" value="P:translation"/>
    <property type="evidence" value="ECO:0007669"/>
    <property type="project" value="UniProtKB-UniRule"/>
</dbReference>
<dbReference type="SUPFAM" id="SSF50715">
    <property type="entry name" value="Ribosomal protein L25-like"/>
    <property type="match status" value="1"/>
</dbReference>
<comment type="similarity">
    <text evidence="5">Belongs to the bacterial ribosomal protein bL25 family. CTC subfamily.</text>
</comment>
<keyword evidence="10" id="KW-1185">Reference proteome</keyword>
<dbReference type="Pfam" id="PF01386">
    <property type="entry name" value="Ribosomal_L25p"/>
    <property type="match status" value="1"/>
</dbReference>
<dbReference type="Proteomes" id="UP000288096">
    <property type="component" value="Unassembled WGS sequence"/>
</dbReference>
<dbReference type="InterPro" id="IPR020930">
    <property type="entry name" value="Ribosomal_uL5_bac-type"/>
</dbReference>
<reference evidence="10" key="2">
    <citation type="submission" date="2019-01" db="EMBL/GenBank/DDBJ databases">
        <title>Genome sequence of Desulfonema ishimotonii strain Tokyo 01.</title>
        <authorList>
            <person name="Fukui M."/>
        </authorList>
    </citation>
    <scope>NUCLEOTIDE SEQUENCE [LARGE SCALE GENOMIC DNA]</scope>
    <source>
        <strain evidence="10">Tokyo 01</strain>
    </source>
</reference>
<dbReference type="InterPro" id="IPR037121">
    <property type="entry name" value="Ribosomal_bL25_C"/>
</dbReference>
<keyword evidence="3 5" id="KW-0689">Ribosomal protein</keyword>
<organism evidence="9 10">
    <name type="scientific">Desulfonema ishimotonii</name>
    <dbReference type="NCBI Taxonomy" id="45657"/>
    <lineage>
        <taxon>Bacteria</taxon>
        <taxon>Pseudomonadati</taxon>
        <taxon>Thermodesulfobacteriota</taxon>
        <taxon>Desulfobacteria</taxon>
        <taxon>Desulfobacterales</taxon>
        <taxon>Desulfococcaceae</taxon>
        <taxon>Desulfonema</taxon>
    </lineage>
</organism>